<evidence type="ECO:0000313" key="4">
    <source>
        <dbReference type="EMBL" id="MCG2618143.1"/>
    </source>
</evidence>
<feature type="modified residue" description="4-aspartylphosphate" evidence="1">
    <location>
        <position position="59"/>
    </location>
</feature>
<dbReference type="InterPro" id="IPR046947">
    <property type="entry name" value="LytR-like"/>
</dbReference>
<dbReference type="Pfam" id="PF00072">
    <property type="entry name" value="Response_reg"/>
    <property type="match status" value="1"/>
</dbReference>
<organism evidence="4 5">
    <name type="scientific">Terrimonas ginsenosidimutans</name>
    <dbReference type="NCBI Taxonomy" id="2908004"/>
    <lineage>
        <taxon>Bacteria</taxon>
        <taxon>Pseudomonadati</taxon>
        <taxon>Bacteroidota</taxon>
        <taxon>Chitinophagia</taxon>
        <taxon>Chitinophagales</taxon>
        <taxon>Chitinophagaceae</taxon>
        <taxon>Terrimonas</taxon>
    </lineage>
</organism>
<dbReference type="InterPro" id="IPR011006">
    <property type="entry name" value="CheY-like_superfamily"/>
</dbReference>
<dbReference type="GO" id="GO:0003677">
    <property type="term" value="F:DNA binding"/>
    <property type="evidence" value="ECO:0007669"/>
    <property type="project" value="UniProtKB-KW"/>
</dbReference>
<feature type="domain" description="HTH LytTR-type" evidence="3">
    <location>
        <begin position="140"/>
        <end position="238"/>
    </location>
</feature>
<reference evidence="4" key="1">
    <citation type="submission" date="2022-01" db="EMBL/GenBank/DDBJ databases">
        <authorList>
            <person name="Jo J.-H."/>
            <person name="Im W.-T."/>
        </authorList>
    </citation>
    <scope>NUCLEOTIDE SEQUENCE</scope>
    <source>
        <strain evidence="4">NA20</strain>
    </source>
</reference>
<dbReference type="Proteomes" id="UP001165367">
    <property type="component" value="Unassembled WGS sequence"/>
</dbReference>
<dbReference type="Pfam" id="PF04397">
    <property type="entry name" value="LytTR"/>
    <property type="match status" value="1"/>
</dbReference>
<name>A0ABS9L0P3_9BACT</name>
<dbReference type="PROSITE" id="PS50110">
    <property type="entry name" value="RESPONSE_REGULATORY"/>
    <property type="match status" value="1"/>
</dbReference>
<evidence type="ECO:0000256" key="1">
    <source>
        <dbReference type="PROSITE-ProRule" id="PRU00169"/>
    </source>
</evidence>
<dbReference type="InterPro" id="IPR001789">
    <property type="entry name" value="Sig_transdc_resp-reg_receiver"/>
</dbReference>
<proteinExistence type="predicted"/>
<dbReference type="SUPFAM" id="SSF52172">
    <property type="entry name" value="CheY-like"/>
    <property type="match status" value="1"/>
</dbReference>
<accession>A0ABS9L0P3</accession>
<gene>
    <name evidence="4" type="ORF">LZZ85_27825</name>
</gene>
<comment type="caution">
    <text evidence="4">The sequence shown here is derived from an EMBL/GenBank/DDBJ whole genome shotgun (WGS) entry which is preliminary data.</text>
</comment>
<keyword evidence="4" id="KW-0238">DNA-binding</keyword>
<dbReference type="RefSeq" id="WP_237877342.1">
    <property type="nucleotide sequence ID" value="NZ_JAKLTR010000035.1"/>
</dbReference>
<protein>
    <submittedName>
        <fullName evidence="4">LytTR family DNA-binding domain-containing protein</fullName>
    </submittedName>
</protein>
<dbReference type="PROSITE" id="PS50930">
    <property type="entry name" value="HTH_LYTTR"/>
    <property type="match status" value="1"/>
</dbReference>
<dbReference type="InterPro" id="IPR007492">
    <property type="entry name" value="LytTR_DNA-bd_dom"/>
</dbReference>
<dbReference type="PANTHER" id="PTHR37299">
    <property type="entry name" value="TRANSCRIPTIONAL REGULATOR-RELATED"/>
    <property type="match status" value="1"/>
</dbReference>
<feature type="domain" description="Response regulatory" evidence="2">
    <location>
        <begin position="8"/>
        <end position="119"/>
    </location>
</feature>
<keyword evidence="5" id="KW-1185">Reference proteome</keyword>
<evidence type="ECO:0000259" key="2">
    <source>
        <dbReference type="PROSITE" id="PS50110"/>
    </source>
</evidence>
<dbReference type="SMART" id="SM00850">
    <property type="entry name" value="LytTR"/>
    <property type="match status" value="1"/>
</dbReference>
<dbReference type="PANTHER" id="PTHR37299:SF1">
    <property type="entry name" value="STAGE 0 SPORULATION PROTEIN A HOMOLOG"/>
    <property type="match status" value="1"/>
</dbReference>
<dbReference type="SMART" id="SM00448">
    <property type="entry name" value="REC"/>
    <property type="match status" value="1"/>
</dbReference>
<sequence>MNETPRIRCVVVDDELLSVKLIADYVRKTPDLELVLETTHPQEALALIQRGGADLVLLDIQMPEMTGFEFMQLAGSRCGVIFTTAYPQYGADSYNYNAIDYLLKPVTFARFLAAIQKTKLRISQENKPAHEKSLPVQEHLFIKTEYRIQKVDLDEILYLEALRDYIAVHLHSSKILTLESMKNMEERLPAGRFIRIHKSYIINKDRIDFLSRGRVIINQVYLPIGNTYKERFQQLIGIRDDHSGKTGEK</sequence>
<evidence type="ECO:0000259" key="3">
    <source>
        <dbReference type="PROSITE" id="PS50930"/>
    </source>
</evidence>
<evidence type="ECO:0000313" key="5">
    <source>
        <dbReference type="Proteomes" id="UP001165367"/>
    </source>
</evidence>
<keyword evidence="1" id="KW-0597">Phosphoprotein</keyword>
<dbReference type="Gene3D" id="2.40.50.1020">
    <property type="entry name" value="LytTr DNA-binding domain"/>
    <property type="match status" value="1"/>
</dbReference>
<dbReference type="EMBL" id="JAKLTR010000035">
    <property type="protein sequence ID" value="MCG2618143.1"/>
    <property type="molecule type" value="Genomic_DNA"/>
</dbReference>
<dbReference type="Gene3D" id="3.40.50.2300">
    <property type="match status" value="1"/>
</dbReference>